<evidence type="ECO:0000256" key="1">
    <source>
        <dbReference type="SAM" id="MobiDB-lite"/>
    </source>
</evidence>
<dbReference type="InterPro" id="IPR036397">
    <property type="entry name" value="RNaseH_sf"/>
</dbReference>
<dbReference type="AlphaFoldDB" id="A0A7Y0EPP2"/>
<name>A0A7Y0EPP2_9BIFI</name>
<sequence>MADELTDGMAPSAVGEQQSVDEQAWQTVAKQDIGQWATSMPKDADGNAIDWQWVASLDLAGGVGAGVPNAGAPAAPDCDAQSVHDALKADYATRDRLEAIIAQCNSTFMTDFDRLIASYRLPRALAYANRRLNDEINTLISLGERMRLWKASREKQGRTTAVVLRPYADASHLHNSNQGSLPLLATDDGAQADDAAGLAAQPVAIELDDIQDRTAVILNERAERRKNQRFQKHASNTSMSRANLSQVTSPGGSRVQESGGNGLNGGLGSSTGSGISRPLDANGKPYPQPDWRDAYLPGRDVDTVMGIDIETTGTDPARDYIIDVGFEFMNMISPKPAGHNNAYGYEQRYYEAGDAYGQARLSFGVTERCAQLGNPFILQLTGIDVRARGPQTGMRMFDEWPQAQTGLLSRLSQQPYVAHNATFEHGWFMLNVAGYAESYRAGHITIIDTMPMSRQWDPGSAPSEGHPYGDNTLDSYAKRQGALDLSRKERHLGLEDAHIMLVAMKHHLASLKAEGRGPWGAGGKGGVGGKCCGRRR</sequence>
<protein>
    <submittedName>
        <fullName evidence="2">DNA polymerase III subunit epsilon</fullName>
    </submittedName>
</protein>
<dbReference type="Gene3D" id="3.30.420.10">
    <property type="entry name" value="Ribonuclease H-like superfamily/Ribonuclease H"/>
    <property type="match status" value="1"/>
</dbReference>
<evidence type="ECO:0000313" key="3">
    <source>
        <dbReference type="Proteomes" id="UP000532194"/>
    </source>
</evidence>
<keyword evidence="3" id="KW-1185">Reference proteome</keyword>
<dbReference type="Proteomes" id="UP000532194">
    <property type="component" value="Unassembled WGS sequence"/>
</dbReference>
<feature type="compositionally biased region" description="Polar residues" evidence="1">
    <location>
        <begin position="233"/>
        <end position="251"/>
    </location>
</feature>
<feature type="region of interest" description="Disordered" evidence="1">
    <location>
        <begin position="224"/>
        <end position="293"/>
    </location>
</feature>
<proteinExistence type="predicted"/>
<reference evidence="2 3" key="1">
    <citation type="submission" date="2020-02" db="EMBL/GenBank/DDBJ databases">
        <title>Characterization of phylogenetic diversity of novel bifidobacterial species isolated in Czech ZOOs.</title>
        <authorList>
            <person name="Lugli G.A."/>
            <person name="Vera N.B."/>
            <person name="Ventura M."/>
        </authorList>
    </citation>
    <scope>NUCLEOTIDE SEQUENCE [LARGE SCALE GENOMIC DNA]</scope>
    <source>
        <strain evidence="2 3">DSM 109957</strain>
    </source>
</reference>
<organism evidence="2 3">
    <name type="scientific">Bifidobacterium oedipodis</name>
    <dbReference type="NCBI Taxonomy" id="2675322"/>
    <lineage>
        <taxon>Bacteria</taxon>
        <taxon>Bacillati</taxon>
        <taxon>Actinomycetota</taxon>
        <taxon>Actinomycetes</taxon>
        <taxon>Bifidobacteriales</taxon>
        <taxon>Bifidobacteriaceae</taxon>
        <taxon>Bifidobacterium</taxon>
    </lineage>
</organism>
<feature type="region of interest" description="Disordered" evidence="1">
    <location>
        <begin position="1"/>
        <end position="20"/>
    </location>
</feature>
<evidence type="ECO:0000313" key="2">
    <source>
        <dbReference type="EMBL" id="NMM94160.1"/>
    </source>
</evidence>
<comment type="caution">
    <text evidence="2">The sequence shown here is derived from an EMBL/GenBank/DDBJ whole genome shotgun (WGS) entry which is preliminary data.</text>
</comment>
<dbReference type="EMBL" id="JAAIII010000003">
    <property type="protein sequence ID" value="NMM94160.1"/>
    <property type="molecule type" value="Genomic_DNA"/>
</dbReference>
<dbReference type="InterPro" id="IPR012337">
    <property type="entry name" value="RNaseH-like_sf"/>
</dbReference>
<gene>
    <name evidence="2" type="ORF">G1C95_1347</name>
</gene>
<dbReference type="GO" id="GO:0003676">
    <property type="term" value="F:nucleic acid binding"/>
    <property type="evidence" value="ECO:0007669"/>
    <property type="project" value="InterPro"/>
</dbReference>
<accession>A0A7Y0EPP2</accession>
<dbReference type="SUPFAM" id="SSF53098">
    <property type="entry name" value="Ribonuclease H-like"/>
    <property type="match status" value="1"/>
</dbReference>
<feature type="compositionally biased region" description="Gly residues" evidence="1">
    <location>
        <begin position="259"/>
        <end position="271"/>
    </location>
</feature>